<proteinExistence type="inferred from homology"/>
<dbReference type="AlphaFoldDB" id="A0A841ABI2"/>
<accession>A0A841ABI2</accession>
<dbReference type="InterPro" id="IPR003615">
    <property type="entry name" value="HNH_nuc"/>
</dbReference>
<feature type="region of interest" description="Disordered" evidence="2">
    <location>
        <begin position="636"/>
        <end position="670"/>
    </location>
</feature>
<dbReference type="EMBL" id="JACHLZ010000001">
    <property type="protein sequence ID" value="MBB5830554.1"/>
    <property type="molecule type" value="Genomic_DNA"/>
</dbReference>
<dbReference type="GO" id="GO:0008270">
    <property type="term" value="F:zinc ion binding"/>
    <property type="evidence" value="ECO:0007669"/>
    <property type="project" value="InterPro"/>
</dbReference>
<keyword evidence="4" id="KW-0540">Nuclease</keyword>
<gene>
    <name evidence="4" type="ORF">HNR70_000367</name>
</gene>
<keyword evidence="4" id="KW-0255">Endonuclease</keyword>
<dbReference type="CDD" id="cd00085">
    <property type="entry name" value="HNHc"/>
    <property type="match status" value="1"/>
</dbReference>
<name>A0A841ABI2_9MICO</name>
<evidence type="ECO:0000313" key="4">
    <source>
        <dbReference type="EMBL" id="MBB5830554.1"/>
    </source>
</evidence>
<keyword evidence="5" id="KW-1185">Reference proteome</keyword>
<feature type="compositionally biased region" description="Basic residues" evidence="2">
    <location>
        <begin position="661"/>
        <end position="670"/>
    </location>
</feature>
<dbReference type="Proteomes" id="UP000588158">
    <property type="component" value="Unassembled WGS sequence"/>
</dbReference>
<organism evidence="4 5">
    <name type="scientific">Brachybacterium aquaticum</name>
    <dbReference type="NCBI Taxonomy" id="1432564"/>
    <lineage>
        <taxon>Bacteria</taxon>
        <taxon>Bacillati</taxon>
        <taxon>Actinomycetota</taxon>
        <taxon>Actinomycetes</taxon>
        <taxon>Micrococcales</taxon>
        <taxon>Dermabacteraceae</taxon>
        <taxon>Brachybacterium</taxon>
    </lineage>
</organism>
<reference evidence="4 5" key="1">
    <citation type="submission" date="2020-08" db="EMBL/GenBank/DDBJ databases">
        <title>Sequencing the genomes of 1000 actinobacteria strains.</title>
        <authorList>
            <person name="Klenk H.-P."/>
        </authorList>
    </citation>
    <scope>NUCLEOTIDE SEQUENCE [LARGE SCALE GENOMIC DNA]</scope>
    <source>
        <strain evidence="4 5">DSM 28796</strain>
    </source>
</reference>
<dbReference type="InterPro" id="IPR002711">
    <property type="entry name" value="HNH"/>
</dbReference>
<evidence type="ECO:0000256" key="1">
    <source>
        <dbReference type="ARBA" id="ARBA00023450"/>
    </source>
</evidence>
<feature type="domain" description="HNH nuclease" evidence="3">
    <location>
        <begin position="393"/>
        <end position="443"/>
    </location>
</feature>
<comment type="caution">
    <text evidence="4">The sequence shown here is derived from an EMBL/GenBank/DDBJ whole genome shotgun (WGS) entry which is preliminary data.</text>
</comment>
<feature type="region of interest" description="Disordered" evidence="2">
    <location>
        <begin position="538"/>
        <end position="624"/>
    </location>
</feature>
<comment type="similarity">
    <text evidence="1">Belongs to the Rv1128c/1148c/1588c/1702c/1945/3466 family.</text>
</comment>
<dbReference type="SMART" id="SM00507">
    <property type="entry name" value="HNHc"/>
    <property type="match status" value="1"/>
</dbReference>
<evidence type="ECO:0000313" key="5">
    <source>
        <dbReference type="Proteomes" id="UP000588158"/>
    </source>
</evidence>
<dbReference type="Pfam" id="PF02720">
    <property type="entry name" value="DUF222"/>
    <property type="match status" value="1"/>
</dbReference>
<protein>
    <submittedName>
        <fullName evidence="4">5-methylcytosine-specific restriction endonuclease McrA</fullName>
    </submittedName>
</protein>
<dbReference type="Pfam" id="PF01844">
    <property type="entry name" value="HNH"/>
    <property type="match status" value="1"/>
</dbReference>
<dbReference type="Gene3D" id="1.10.30.50">
    <property type="match status" value="1"/>
</dbReference>
<evidence type="ECO:0000256" key="2">
    <source>
        <dbReference type="SAM" id="MobiDB-lite"/>
    </source>
</evidence>
<dbReference type="GO" id="GO:0004519">
    <property type="term" value="F:endonuclease activity"/>
    <property type="evidence" value="ECO:0007669"/>
    <property type="project" value="UniProtKB-KW"/>
</dbReference>
<keyword evidence="4" id="KW-0378">Hydrolase</keyword>
<feature type="region of interest" description="Disordered" evidence="2">
    <location>
        <begin position="483"/>
        <end position="503"/>
    </location>
</feature>
<dbReference type="InterPro" id="IPR003870">
    <property type="entry name" value="DUF222"/>
</dbReference>
<sequence length="670" mass="71348">MTTTTSPATSPEPPAPDEVLAALHEQGPAALAELLGDVGYLLVAVATAPKKMFEVEKRPRQDHKNLLDMIHGAVSALNGLEARAVVALAEASVRDRVDRARNEVAHEDDFLPPLEQLIRQADAATAADLSLATRRSPSVARSSLASARRLVGSMPRTLSALSTGKITAQVAYATSSSASALDPLQRRQVDELLHEKLPEMDGAGVKKWRAAVQKAAAQVDAEGAARRHRKAREDRHVSLTPGEHGMATLSAHLTAVDAKAVHKRLSLEAERRRAEGEREGHGALMADALVSTLLGREDEMEPVMLDVGVIVTDRALIDPGEGDLAELEGYGPVPVEAIRQELRDALTEPASGEKDRYGPDGPQVRAVLRRLYTHPTSGELVAVESRAREFPPALKRFLLWRDTRCRTPYCDAPVRQFDHIDPHSRGGATSLDNGQGLCAGCNQRKEDAFARVERVGGPVEDGHLVEWTGHGGTAVVVGPARLEDSGAVPEPAPARDSAEVPADAPADVASDMDALVATAPTAEDDRIAADAFGDARTDAAEHVDDGSAEPSSPDAATGGSPDVAACTSAGHDTGITVRIPADAAPADPRDRERPGPPPMQAMAEASSMIRRSLRSGSGACDARRFRPLRAAATRWWLPAAGPRPRCRRPADRSRSAPHLPAVRRARLRSS</sequence>
<dbReference type="GO" id="GO:0003676">
    <property type="term" value="F:nucleic acid binding"/>
    <property type="evidence" value="ECO:0007669"/>
    <property type="project" value="InterPro"/>
</dbReference>
<evidence type="ECO:0000259" key="3">
    <source>
        <dbReference type="SMART" id="SM00507"/>
    </source>
</evidence>